<evidence type="ECO:0000256" key="1">
    <source>
        <dbReference type="ARBA" id="ARBA00004707"/>
    </source>
</evidence>
<feature type="region of interest" description="Disordered" evidence="6">
    <location>
        <begin position="1"/>
        <end position="49"/>
    </location>
</feature>
<evidence type="ECO:0000256" key="5">
    <source>
        <dbReference type="HAMAP-Rule" id="MF_02106"/>
    </source>
</evidence>
<protein>
    <recommendedName>
        <fullName evidence="3 5">Prokaryotic ubiquitin-like protein Pup</fullName>
    </recommendedName>
    <alternativeName>
        <fullName evidence="4 5">Bacterial ubiquitin-like modifier</fullName>
    </alternativeName>
</protein>
<evidence type="ECO:0000256" key="4">
    <source>
        <dbReference type="ARBA" id="ARBA00032321"/>
    </source>
</evidence>
<dbReference type="Pfam" id="PF05639">
    <property type="entry name" value="Pup"/>
    <property type="match status" value="1"/>
</dbReference>
<dbReference type="HAMAP" id="MF_02106">
    <property type="entry name" value="Pup"/>
    <property type="match status" value="1"/>
</dbReference>
<feature type="cross-link" description="Isoglutamyl lysine isopeptide (Gln-Lys) (interchain with K-? in acceptor proteins)" evidence="5">
    <location>
        <position position="77"/>
    </location>
</feature>
<name>A0ABP9SQ88_9MICC</name>
<comment type="caution">
    <text evidence="7">The sequence shown here is derived from an EMBL/GenBank/DDBJ whole genome shotgun (WGS) entry which is preliminary data.</text>
</comment>
<dbReference type="InterPro" id="IPR008515">
    <property type="entry name" value="Ubiquitin-like_Pup"/>
</dbReference>
<evidence type="ECO:0000313" key="8">
    <source>
        <dbReference type="Proteomes" id="UP001500200"/>
    </source>
</evidence>
<feature type="modified residue" description="Deamidated glutamine" evidence="5">
    <location>
        <position position="77"/>
    </location>
</feature>
<evidence type="ECO:0000313" key="7">
    <source>
        <dbReference type="EMBL" id="GAA5199254.1"/>
    </source>
</evidence>
<comment type="function">
    <text evidence="5">Protein modifier that is covalently attached to lysine residues of substrate proteins, thereby targeting them for proteasomal degradation. The tagging system is termed pupylation.</text>
</comment>
<feature type="compositionally biased region" description="Basic and acidic residues" evidence="6">
    <location>
        <begin position="1"/>
        <end position="13"/>
    </location>
</feature>
<accession>A0ABP9SQ88</accession>
<evidence type="ECO:0000256" key="2">
    <source>
        <dbReference type="ARBA" id="ARBA00010616"/>
    </source>
</evidence>
<keyword evidence="8" id="KW-1185">Reference proteome</keyword>
<proteinExistence type="inferred from homology"/>
<keyword evidence="5" id="KW-0833">Ubl conjugation pathway</keyword>
<comment type="domain">
    <text evidence="5">The N-terminal unstructured half of Pup provides a signal required to initiate unfolding and degradation by the proteasome but is not needed for pupylation, while the C-terminal helical half of Pup interacts with ARC to target proteins to the proteasome.</text>
</comment>
<comment type="subunit">
    <text evidence="5">Strongly interacts with the proteasome-associated ATPase ARC through a hydrophobic interface; the interacting region of Pup lies in its C-terminal half. There is one Pup binding site per ARC hexamer ring.</text>
</comment>
<dbReference type="Proteomes" id="UP001500200">
    <property type="component" value="Unassembled WGS sequence"/>
</dbReference>
<evidence type="ECO:0000256" key="3">
    <source>
        <dbReference type="ARBA" id="ARBA00016748"/>
    </source>
</evidence>
<gene>
    <name evidence="5" type="primary">pup</name>
    <name evidence="7" type="ORF">GCM10023346_38480</name>
</gene>
<reference evidence="8" key="1">
    <citation type="journal article" date="2019" name="Int. J. Syst. Evol. Microbiol.">
        <title>The Global Catalogue of Microorganisms (GCM) 10K type strain sequencing project: providing services to taxonomists for standard genome sequencing and annotation.</title>
        <authorList>
            <consortium name="The Broad Institute Genomics Platform"/>
            <consortium name="The Broad Institute Genome Sequencing Center for Infectious Disease"/>
            <person name="Wu L."/>
            <person name="Ma J."/>
        </authorList>
    </citation>
    <scope>NUCLEOTIDE SEQUENCE [LARGE SCALE GENOMIC DNA]</scope>
    <source>
        <strain evidence="8">JCM 18514</strain>
    </source>
</reference>
<comment type="pathway">
    <text evidence="1 5">Protein degradation; proteasomal Pup-dependent pathway.</text>
</comment>
<sequence length="77" mass="8270">MTGMDRMEKEMAAQEHQQPQSRDVEAEADAPEAPPAAPEAQASVATQGVDDLLDEIDGVLESNAEEFVRAFVQKGGQ</sequence>
<comment type="PTM">
    <text evidence="5">Is modified by deamidation of its C-terminal glutamine to glutamate by the deamidase Dop, a prerequisite to the subsequent pupylation process.</text>
</comment>
<feature type="region of interest" description="ARC ATPase binding" evidence="5">
    <location>
        <begin position="34"/>
        <end position="71"/>
    </location>
</feature>
<evidence type="ECO:0000256" key="6">
    <source>
        <dbReference type="SAM" id="MobiDB-lite"/>
    </source>
</evidence>
<comment type="similarity">
    <text evidence="2 5">Belongs to the prokaryotic ubiquitin-like protein family.</text>
</comment>
<keyword evidence="5" id="KW-1017">Isopeptide bond</keyword>
<dbReference type="EMBL" id="BAABKK010000030">
    <property type="protein sequence ID" value="GAA5199254.1"/>
    <property type="molecule type" value="Genomic_DNA"/>
</dbReference>
<dbReference type="NCBIfam" id="TIGR03687">
    <property type="entry name" value="pupylate_cterm"/>
    <property type="match status" value="1"/>
</dbReference>
<organism evidence="7 8">
    <name type="scientific">Arthrobacter gyeryongensis</name>
    <dbReference type="NCBI Taxonomy" id="1650592"/>
    <lineage>
        <taxon>Bacteria</taxon>
        <taxon>Bacillati</taxon>
        <taxon>Actinomycetota</taxon>
        <taxon>Actinomycetes</taxon>
        <taxon>Micrococcales</taxon>
        <taxon>Micrococcaceae</taxon>
        <taxon>Arthrobacter</taxon>
    </lineage>
</organism>